<feature type="compositionally biased region" description="Basic and acidic residues" evidence="1">
    <location>
        <begin position="213"/>
        <end position="222"/>
    </location>
</feature>
<sequence>MRVVICAGEKTDHICNYLKAKSSLSIEPIQSVLDVISRIESGGFIADKVVIFGFALDNVGEDKDLDDVFDSLTQIASEAIDNKELLIVNRGTKGRDYDRYFFKYMQGLSHARFDRSPELVMRDLERIISGSSNARDEQPSLTLPKKEKIEVAGEQKKKEKKVGLAGLFGKKKGAEIPKGEQSDKKTVKQEKKSPEPVKKAVMQERPVPVNDDSSEKETEKKISFGAVEFDSVTAPSQSLGISLDEGLIDEEDEVAKEIEVEEEDEPEFETEPEPEVEPAPALDIKPQQRSQTVKQAPPSKPRDNAEAPKEQTQKGPVKKGFGPLDIVKSKPKQKKEEPAAAKPAEKKENKSISKPADSRTRFKPDEDKIAEMQKRSKIVIVTGNNRSGKSSMIANLAYVAQAVGISTLILDMDLRGRGMSLLFPQDINPEENYYTNGISNAMRSPYAYTDFTWEVTDTLSILGMDISVGDIAMHEDVLDNAKLAELLAVVRTQHDLVLIDMPVHKLKDFGCAVSLADRIAYVTENDVSSLVNIINNMGLDMFSTIVDFQMFRSKCGFIINRYNPTCTLSENVIDPQNLTLFLDRISEDGEFSGFPVYGAVEDVMGFSKQMDGGHLLCESSGFDRLFFDMLYCLYR</sequence>
<gene>
    <name evidence="2" type="ORF">B5F11_04350</name>
</gene>
<dbReference type="EMBL" id="NFKP01000003">
    <property type="protein sequence ID" value="OUP70681.1"/>
    <property type="molecule type" value="Genomic_DNA"/>
</dbReference>
<protein>
    <recommendedName>
        <fullName evidence="4">CobQ/CobB/MinD/ParA nucleotide binding domain-containing protein</fullName>
    </recommendedName>
</protein>
<feature type="compositionally biased region" description="Basic and acidic residues" evidence="1">
    <location>
        <begin position="173"/>
        <end position="202"/>
    </location>
</feature>
<evidence type="ECO:0000313" key="2">
    <source>
        <dbReference type="EMBL" id="OUP70681.1"/>
    </source>
</evidence>
<evidence type="ECO:0008006" key="4">
    <source>
        <dbReference type="Google" id="ProtNLM"/>
    </source>
</evidence>
<feature type="compositionally biased region" description="Basic and acidic residues" evidence="1">
    <location>
        <begin position="134"/>
        <end position="155"/>
    </location>
</feature>
<dbReference type="SUPFAM" id="SSF52540">
    <property type="entry name" value="P-loop containing nucleoside triphosphate hydrolases"/>
    <property type="match status" value="1"/>
</dbReference>
<dbReference type="InterPro" id="IPR027417">
    <property type="entry name" value="P-loop_NTPase"/>
</dbReference>
<dbReference type="Gene3D" id="3.40.50.300">
    <property type="entry name" value="P-loop containing nucleotide triphosphate hydrolases"/>
    <property type="match status" value="1"/>
</dbReference>
<proteinExistence type="predicted"/>
<dbReference type="Pfam" id="PF06564">
    <property type="entry name" value="CBP_BcsQ"/>
    <property type="match status" value="1"/>
</dbReference>
<feature type="compositionally biased region" description="Basic and acidic residues" evidence="1">
    <location>
        <begin position="334"/>
        <end position="369"/>
    </location>
</feature>
<feature type="region of interest" description="Disordered" evidence="1">
    <location>
        <begin position="173"/>
        <end position="369"/>
    </location>
</feature>
<feature type="region of interest" description="Disordered" evidence="1">
    <location>
        <begin position="131"/>
        <end position="155"/>
    </location>
</feature>
<evidence type="ECO:0000256" key="1">
    <source>
        <dbReference type="SAM" id="MobiDB-lite"/>
    </source>
</evidence>
<comment type="caution">
    <text evidence="2">The sequence shown here is derived from an EMBL/GenBank/DDBJ whole genome shotgun (WGS) entry which is preliminary data.</text>
</comment>
<name>A0A1Y4MSS9_9FIRM</name>
<evidence type="ECO:0000313" key="3">
    <source>
        <dbReference type="Proteomes" id="UP000196386"/>
    </source>
</evidence>
<dbReference type="RefSeq" id="WP_087299876.1">
    <property type="nucleotide sequence ID" value="NZ_NFKP01000003.1"/>
</dbReference>
<organism evidence="2 3">
    <name type="scientific">Anaerotruncus colihominis</name>
    <dbReference type="NCBI Taxonomy" id="169435"/>
    <lineage>
        <taxon>Bacteria</taxon>
        <taxon>Bacillati</taxon>
        <taxon>Bacillota</taxon>
        <taxon>Clostridia</taxon>
        <taxon>Eubacteriales</taxon>
        <taxon>Oscillospiraceae</taxon>
        <taxon>Anaerotruncus</taxon>
    </lineage>
</organism>
<feature type="compositionally biased region" description="Basic and acidic residues" evidence="1">
    <location>
        <begin position="300"/>
        <end position="312"/>
    </location>
</feature>
<accession>A0A1Y4MSS9</accession>
<feature type="compositionally biased region" description="Acidic residues" evidence="1">
    <location>
        <begin position="246"/>
        <end position="276"/>
    </location>
</feature>
<reference evidence="3" key="1">
    <citation type="submission" date="2017-04" db="EMBL/GenBank/DDBJ databases">
        <title>Function of individual gut microbiota members based on whole genome sequencing of pure cultures obtained from chicken caecum.</title>
        <authorList>
            <person name="Medvecky M."/>
            <person name="Cejkova D."/>
            <person name="Polansky O."/>
            <person name="Karasova D."/>
            <person name="Kubasova T."/>
            <person name="Cizek A."/>
            <person name="Rychlik I."/>
        </authorList>
    </citation>
    <scope>NUCLEOTIDE SEQUENCE [LARGE SCALE GENOMIC DNA]</scope>
    <source>
        <strain evidence="3">An175</strain>
    </source>
</reference>
<dbReference type="AlphaFoldDB" id="A0A1Y4MSS9"/>
<dbReference type="Proteomes" id="UP000196386">
    <property type="component" value="Unassembled WGS sequence"/>
</dbReference>
<dbReference type="InterPro" id="IPR017746">
    <property type="entry name" value="Cellulose_synthase_operon_BcsQ"/>
</dbReference>